<evidence type="ECO:0000313" key="8">
    <source>
        <dbReference type="Proteomes" id="UP000199208"/>
    </source>
</evidence>
<dbReference type="Pfam" id="PF08664">
    <property type="entry name" value="YcbB"/>
    <property type="match status" value="1"/>
</dbReference>
<dbReference type="Proteomes" id="UP000199208">
    <property type="component" value="Unassembled WGS sequence"/>
</dbReference>
<protein>
    <recommendedName>
        <fullName evidence="1">Stage 0 sporulation protein A homolog</fullName>
    </recommendedName>
</protein>
<organism evidence="7 8">
    <name type="scientific">Acidaminobacter hydrogenoformans DSM 2784</name>
    <dbReference type="NCBI Taxonomy" id="1120920"/>
    <lineage>
        <taxon>Bacteria</taxon>
        <taxon>Bacillati</taxon>
        <taxon>Bacillota</taxon>
        <taxon>Clostridia</taxon>
        <taxon>Peptostreptococcales</taxon>
        <taxon>Acidaminobacteraceae</taxon>
        <taxon>Acidaminobacter</taxon>
    </lineage>
</organism>
<evidence type="ECO:0000256" key="1">
    <source>
        <dbReference type="ARBA" id="ARBA00018672"/>
    </source>
</evidence>
<dbReference type="Gene3D" id="3.40.50.2300">
    <property type="match status" value="1"/>
</dbReference>
<dbReference type="SMART" id="SM00448">
    <property type="entry name" value="REC"/>
    <property type="match status" value="1"/>
</dbReference>
<dbReference type="InterPro" id="IPR050595">
    <property type="entry name" value="Bact_response_regulator"/>
</dbReference>
<name>A0A1G5RV03_9FIRM</name>
<feature type="region of interest" description="Disordered" evidence="5">
    <location>
        <begin position="1"/>
        <end position="20"/>
    </location>
</feature>
<dbReference type="Pfam" id="PF00072">
    <property type="entry name" value="Response_reg"/>
    <property type="match status" value="1"/>
</dbReference>
<evidence type="ECO:0000256" key="5">
    <source>
        <dbReference type="SAM" id="MobiDB-lite"/>
    </source>
</evidence>
<evidence type="ECO:0000256" key="3">
    <source>
        <dbReference type="ARBA" id="ARBA00024867"/>
    </source>
</evidence>
<dbReference type="PANTHER" id="PTHR44591">
    <property type="entry name" value="STRESS RESPONSE REGULATOR PROTEIN 1"/>
    <property type="match status" value="1"/>
</dbReference>
<keyword evidence="2 4" id="KW-0597">Phosphoprotein</keyword>
<evidence type="ECO:0000259" key="6">
    <source>
        <dbReference type="PROSITE" id="PS50110"/>
    </source>
</evidence>
<dbReference type="InterPro" id="IPR013972">
    <property type="entry name" value="YcbB"/>
</dbReference>
<comment type="function">
    <text evidence="3">May play the central regulatory role in sporulation. It may be an element of the effector pathway responsible for the activation of sporulation genes in response to nutritional stress. Spo0A may act in concert with spo0H (a sigma factor) to control the expression of some genes that are critical to the sporulation process.</text>
</comment>
<evidence type="ECO:0000313" key="7">
    <source>
        <dbReference type="EMBL" id="SCZ77883.1"/>
    </source>
</evidence>
<proteinExistence type="predicted"/>
<accession>A0A1G5RV03</accession>
<feature type="domain" description="Response regulatory" evidence="6">
    <location>
        <begin position="21"/>
        <end position="137"/>
    </location>
</feature>
<feature type="modified residue" description="4-aspartylphosphate" evidence="4">
    <location>
        <position position="72"/>
    </location>
</feature>
<dbReference type="InterPro" id="IPR011006">
    <property type="entry name" value="CheY-like_superfamily"/>
</dbReference>
<dbReference type="PANTHER" id="PTHR44591:SF3">
    <property type="entry name" value="RESPONSE REGULATORY DOMAIN-CONTAINING PROTEIN"/>
    <property type="match status" value="1"/>
</dbReference>
<dbReference type="OrthoDB" id="1684633at2"/>
<keyword evidence="8" id="KW-1185">Reference proteome</keyword>
<dbReference type="PROSITE" id="PS50110">
    <property type="entry name" value="RESPONSE_REGULATORY"/>
    <property type="match status" value="1"/>
</dbReference>
<dbReference type="STRING" id="1120920.SAMN03080599_00994"/>
<dbReference type="AlphaFoldDB" id="A0A1G5RV03"/>
<reference evidence="7 8" key="1">
    <citation type="submission" date="2016-10" db="EMBL/GenBank/DDBJ databases">
        <authorList>
            <person name="de Groot N.N."/>
        </authorList>
    </citation>
    <scope>NUCLEOTIDE SEQUENCE [LARGE SCALE GENOMIC DNA]</scope>
    <source>
        <strain evidence="7 8">DSM 2784</strain>
    </source>
</reference>
<dbReference type="SUPFAM" id="SSF52172">
    <property type="entry name" value="CheY-like"/>
    <property type="match status" value="1"/>
</dbReference>
<dbReference type="GO" id="GO:0000160">
    <property type="term" value="P:phosphorelay signal transduction system"/>
    <property type="evidence" value="ECO:0007669"/>
    <property type="project" value="InterPro"/>
</dbReference>
<evidence type="ECO:0000256" key="4">
    <source>
        <dbReference type="PROSITE-ProRule" id="PRU00169"/>
    </source>
</evidence>
<dbReference type="RefSeq" id="WP_092589776.1">
    <property type="nucleotide sequence ID" value="NZ_FMWL01000003.1"/>
</dbReference>
<sequence length="309" mass="34000">MFQSQNETHPGAGAQSQQPHTFMVIDDDPSVRVMLKQIIEKNKLGKVVADLSAGTHGAEEILFYNPDVVLIDYLLPGMDGVAVMEAALRQGYKGKFIMISQVEDEPMVSKAYTAGIVFFIGKPVNRIEVINVIRGVAHNLELERSMSLIQNALQFMGGAQPKTQMSAQPQDANAKLSAVFSDLGIVGDSGCKDLSRLVLRIHQTAASGSYQLQEIYKEIAEAEAEQEGGSVNARTVEQRIRRTIQKALANMAALGQEDPYNTKFTEYGTLLFDFPQVRQEMKYLDGRSKERGKISIKKFVEGVVSKLGG</sequence>
<dbReference type="InterPro" id="IPR001789">
    <property type="entry name" value="Sig_transdc_resp-reg_receiver"/>
</dbReference>
<evidence type="ECO:0000256" key="2">
    <source>
        <dbReference type="ARBA" id="ARBA00022553"/>
    </source>
</evidence>
<dbReference type="EMBL" id="FMWL01000003">
    <property type="protein sequence ID" value="SCZ77883.1"/>
    <property type="molecule type" value="Genomic_DNA"/>
</dbReference>
<gene>
    <name evidence="7" type="ORF">SAMN03080599_00994</name>
</gene>